<dbReference type="RefSeq" id="XP_005830784.1">
    <property type="nucleotide sequence ID" value="XM_005830727.1"/>
</dbReference>
<feature type="non-terminal residue" evidence="8">
    <location>
        <position position="97"/>
    </location>
</feature>
<dbReference type="GO" id="GO:0016592">
    <property type="term" value="C:mediator complex"/>
    <property type="evidence" value="ECO:0007669"/>
    <property type="project" value="InterPro"/>
</dbReference>
<reference evidence="8 10" key="1">
    <citation type="journal article" date="2012" name="Nature">
        <title>Algal genomes reveal evolutionary mosaicism and the fate of nucleomorphs.</title>
        <authorList>
            <consortium name="DOE Joint Genome Institute"/>
            <person name="Curtis B.A."/>
            <person name="Tanifuji G."/>
            <person name="Burki F."/>
            <person name="Gruber A."/>
            <person name="Irimia M."/>
            <person name="Maruyama S."/>
            <person name="Arias M.C."/>
            <person name="Ball S.G."/>
            <person name="Gile G.H."/>
            <person name="Hirakawa Y."/>
            <person name="Hopkins J.F."/>
            <person name="Kuo A."/>
            <person name="Rensing S.A."/>
            <person name="Schmutz J."/>
            <person name="Symeonidi A."/>
            <person name="Elias M."/>
            <person name="Eveleigh R.J."/>
            <person name="Herman E.K."/>
            <person name="Klute M.J."/>
            <person name="Nakayama T."/>
            <person name="Obornik M."/>
            <person name="Reyes-Prieto A."/>
            <person name="Armbrust E.V."/>
            <person name="Aves S.J."/>
            <person name="Beiko R.G."/>
            <person name="Coutinho P."/>
            <person name="Dacks J.B."/>
            <person name="Durnford D.G."/>
            <person name="Fast N.M."/>
            <person name="Green B.R."/>
            <person name="Grisdale C.J."/>
            <person name="Hempel F."/>
            <person name="Henrissat B."/>
            <person name="Hoppner M.P."/>
            <person name="Ishida K."/>
            <person name="Kim E."/>
            <person name="Koreny L."/>
            <person name="Kroth P.G."/>
            <person name="Liu Y."/>
            <person name="Malik S.B."/>
            <person name="Maier U.G."/>
            <person name="McRose D."/>
            <person name="Mock T."/>
            <person name="Neilson J.A."/>
            <person name="Onodera N.T."/>
            <person name="Poole A.M."/>
            <person name="Pritham E.J."/>
            <person name="Richards T.A."/>
            <person name="Rocap G."/>
            <person name="Roy S.W."/>
            <person name="Sarai C."/>
            <person name="Schaack S."/>
            <person name="Shirato S."/>
            <person name="Slamovits C.H."/>
            <person name="Spencer D.F."/>
            <person name="Suzuki S."/>
            <person name="Worden A.Z."/>
            <person name="Zauner S."/>
            <person name="Barry K."/>
            <person name="Bell C."/>
            <person name="Bharti A.K."/>
            <person name="Crow J.A."/>
            <person name="Grimwood J."/>
            <person name="Kramer R."/>
            <person name="Lindquist E."/>
            <person name="Lucas S."/>
            <person name="Salamov A."/>
            <person name="McFadden G.I."/>
            <person name="Lane C.E."/>
            <person name="Keeling P.J."/>
            <person name="Gray M.W."/>
            <person name="Grigoriev I.V."/>
            <person name="Archibald J.M."/>
        </authorList>
    </citation>
    <scope>NUCLEOTIDE SEQUENCE</scope>
    <source>
        <strain evidence="8 10">CCMP2712</strain>
    </source>
</reference>
<dbReference type="GO" id="GO:0006355">
    <property type="term" value="P:regulation of DNA-templated transcription"/>
    <property type="evidence" value="ECO:0007669"/>
    <property type="project" value="InterPro"/>
</dbReference>
<evidence type="ECO:0000256" key="1">
    <source>
        <dbReference type="ARBA" id="ARBA00004123"/>
    </source>
</evidence>
<comment type="subcellular location">
    <subcellularLocation>
        <location evidence="1 7">Nucleus</location>
    </subcellularLocation>
</comment>
<feature type="non-terminal residue" evidence="8">
    <location>
        <position position="1"/>
    </location>
</feature>
<dbReference type="EnsemblProtists" id="EKX43804">
    <property type="protein sequence ID" value="EKX43804"/>
    <property type="gene ID" value="GUITHDRAFT_56682"/>
</dbReference>
<comment type="similarity">
    <text evidence="2 7">Belongs to the Mediator complex subunit 31 family.</text>
</comment>
<dbReference type="Proteomes" id="UP000011087">
    <property type="component" value="Unassembled WGS sequence"/>
</dbReference>
<evidence type="ECO:0000256" key="4">
    <source>
        <dbReference type="ARBA" id="ARBA00023159"/>
    </source>
</evidence>
<evidence type="ECO:0000313" key="8">
    <source>
        <dbReference type="EMBL" id="EKX43804.1"/>
    </source>
</evidence>
<evidence type="ECO:0000256" key="6">
    <source>
        <dbReference type="ARBA" id="ARBA00023242"/>
    </source>
</evidence>
<dbReference type="GO" id="GO:0003712">
    <property type="term" value="F:transcription coregulator activity"/>
    <property type="evidence" value="ECO:0007669"/>
    <property type="project" value="InterPro"/>
</dbReference>
<evidence type="ECO:0000313" key="9">
    <source>
        <dbReference type="EnsemblProtists" id="EKX43804"/>
    </source>
</evidence>
<gene>
    <name evidence="8" type="ORF">GUITHDRAFT_56682</name>
</gene>
<proteinExistence type="inferred from homology"/>
<evidence type="ECO:0000313" key="10">
    <source>
        <dbReference type="Proteomes" id="UP000011087"/>
    </source>
</evidence>
<name>L1J6U1_GUITC</name>
<evidence type="ECO:0000256" key="5">
    <source>
        <dbReference type="ARBA" id="ARBA00023163"/>
    </source>
</evidence>
<dbReference type="Pfam" id="PF05669">
    <property type="entry name" value="Med31"/>
    <property type="match status" value="1"/>
</dbReference>
<organism evidence="8">
    <name type="scientific">Guillardia theta (strain CCMP2712)</name>
    <name type="common">Cryptophyte</name>
    <dbReference type="NCBI Taxonomy" id="905079"/>
    <lineage>
        <taxon>Eukaryota</taxon>
        <taxon>Cryptophyceae</taxon>
        <taxon>Pyrenomonadales</taxon>
        <taxon>Geminigeraceae</taxon>
        <taxon>Guillardia</taxon>
    </lineage>
</organism>
<dbReference type="KEGG" id="gtt:GUITHDRAFT_56682"/>
<evidence type="ECO:0000256" key="3">
    <source>
        <dbReference type="ARBA" id="ARBA00023015"/>
    </source>
</evidence>
<comment type="function">
    <text evidence="7">Component of the Mediator complex, a coactivator involved in the regulated transcription of nearly all RNA polymerase II-dependent genes. Mediator functions as a bridge to convey information from gene-specific regulatory proteins to the basal RNA polymerase II transcription machinery. Mediator is recruited to promoters by direct interactions with regulatory proteins and serves as a scaffold for the assembly of a functional preinitiation complex with RNA polymerase II and the general transcription factors.</text>
</comment>
<evidence type="ECO:0000256" key="2">
    <source>
        <dbReference type="ARBA" id="ARBA00006378"/>
    </source>
</evidence>
<reference evidence="9" key="3">
    <citation type="submission" date="2016-03" db="UniProtKB">
        <authorList>
            <consortium name="EnsemblProtists"/>
        </authorList>
    </citation>
    <scope>IDENTIFICATION</scope>
</reference>
<dbReference type="Gene3D" id="1.10.10.1340">
    <property type="entry name" value="Mediator of RNA polymerase II, submodule Med31 (Soh1)"/>
    <property type="match status" value="1"/>
</dbReference>
<sequence>ESPERVRFLVELEFVQCLASPHYLDWLANQGYLRDPKFIRYLDYLQYWKQPQYSKFLVYPHCLRFLDLLQHEEVRTVLTNDRSICLKITDQQFYHWL</sequence>
<keyword evidence="6 7" id="KW-0539">Nucleus</keyword>
<dbReference type="OMA" id="QGILNQP"/>
<keyword evidence="3 7" id="KW-0805">Transcription regulation</keyword>
<dbReference type="PaxDb" id="55529-EKX43804"/>
<keyword evidence="4 7" id="KW-0010">Activator</keyword>
<evidence type="ECO:0000256" key="7">
    <source>
        <dbReference type="RuleBase" id="RU364129"/>
    </source>
</evidence>
<dbReference type="PANTHER" id="PTHR13186">
    <property type="entry name" value="MEDIATOR OF RNA POLYMERASE II TRANSCRIPTION SUBUNIT 31"/>
    <property type="match status" value="1"/>
</dbReference>
<dbReference type="HOGENOM" id="CLU_071681_5_2_1"/>
<dbReference type="EMBL" id="JH993008">
    <property type="protein sequence ID" value="EKX43804.1"/>
    <property type="molecule type" value="Genomic_DNA"/>
</dbReference>
<dbReference type="GeneID" id="17300402"/>
<accession>L1J6U1</accession>
<keyword evidence="10" id="KW-1185">Reference proteome</keyword>
<dbReference type="AlphaFoldDB" id="L1J6U1"/>
<comment type="subunit">
    <text evidence="7">Component of the Mediator complex.</text>
</comment>
<dbReference type="InterPro" id="IPR008831">
    <property type="entry name" value="Mediator_Med31"/>
</dbReference>
<dbReference type="OrthoDB" id="10257739at2759"/>
<protein>
    <recommendedName>
        <fullName evidence="7">Mediator of RNA polymerase II transcription subunit 31</fullName>
    </recommendedName>
</protein>
<dbReference type="eggNOG" id="KOG4086">
    <property type="taxonomic scope" value="Eukaryota"/>
</dbReference>
<dbReference type="STRING" id="905079.L1J6U1"/>
<reference evidence="10" key="2">
    <citation type="submission" date="2012-11" db="EMBL/GenBank/DDBJ databases">
        <authorList>
            <person name="Kuo A."/>
            <person name="Curtis B.A."/>
            <person name="Tanifuji G."/>
            <person name="Burki F."/>
            <person name="Gruber A."/>
            <person name="Irimia M."/>
            <person name="Maruyama S."/>
            <person name="Arias M.C."/>
            <person name="Ball S.G."/>
            <person name="Gile G.H."/>
            <person name="Hirakawa Y."/>
            <person name="Hopkins J.F."/>
            <person name="Rensing S.A."/>
            <person name="Schmutz J."/>
            <person name="Symeonidi A."/>
            <person name="Elias M."/>
            <person name="Eveleigh R.J."/>
            <person name="Herman E.K."/>
            <person name="Klute M.J."/>
            <person name="Nakayama T."/>
            <person name="Obornik M."/>
            <person name="Reyes-Prieto A."/>
            <person name="Armbrust E.V."/>
            <person name="Aves S.J."/>
            <person name="Beiko R.G."/>
            <person name="Coutinho P."/>
            <person name="Dacks J.B."/>
            <person name="Durnford D.G."/>
            <person name="Fast N.M."/>
            <person name="Green B.R."/>
            <person name="Grisdale C."/>
            <person name="Hempe F."/>
            <person name="Henrissat B."/>
            <person name="Hoppner M.P."/>
            <person name="Ishida K.-I."/>
            <person name="Kim E."/>
            <person name="Koreny L."/>
            <person name="Kroth P.G."/>
            <person name="Liu Y."/>
            <person name="Malik S.-B."/>
            <person name="Maier U.G."/>
            <person name="McRose D."/>
            <person name="Mock T."/>
            <person name="Neilson J.A."/>
            <person name="Onodera N.T."/>
            <person name="Poole A.M."/>
            <person name="Pritham E.J."/>
            <person name="Richards T.A."/>
            <person name="Rocap G."/>
            <person name="Roy S.W."/>
            <person name="Sarai C."/>
            <person name="Schaack S."/>
            <person name="Shirato S."/>
            <person name="Slamovits C.H."/>
            <person name="Spencer D.F."/>
            <person name="Suzuki S."/>
            <person name="Worden A.Z."/>
            <person name="Zauner S."/>
            <person name="Barry K."/>
            <person name="Bell C."/>
            <person name="Bharti A.K."/>
            <person name="Crow J.A."/>
            <person name="Grimwood J."/>
            <person name="Kramer R."/>
            <person name="Lindquist E."/>
            <person name="Lucas S."/>
            <person name="Salamov A."/>
            <person name="McFadden G.I."/>
            <person name="Lane C.E."/>
            <person name="Keeling P.J."/>
            <person name="Gray M.W."/>
            <person name="Grigoriev I.V."/>
            <person name="Archibald J.M."/>
        </authorList>
    </citation>
    <scope>NUCLEOTIDE SEQUENCE</scope>
    <source>
        <strain evidence="10">CCMP2712</strain>
    </source>
</reference>
<keyword evidence="5 7" id="KW-0804">Transcription</keyword>
<dbReference type="InterPro" id="IPR038089">
    <property type="entry name" value="Med31_sf"/>
</dbReference>